<dbReference type="OrthoDB" id="5565075at2759"/>
<dbReference type="InterPro" id="IPR001314">
    <property type="entry name" value="Peptidase_S1A"/>
</dbReference>
<dbReference type="AlphaFoldDB" id="A0A7M7FYQ6"/>
<dbReference type="InterPro" id="IPR043504">
    <property type="entry name" value="Peptidase_S1_PA_chymotrypsin"/>
</dbReference>
<feature type="domain" description="Peptidase S1" evidence="9">
    <location>
        <begin position="62"/>
        <end position="297"/>
    </location>
</feature>
<dbReference type="FunFam" id="2.40.10.10:FF:000036">
    <property type="entry name" value="Trypsin beta"/>
    <property type="match status" value="1"/>
</dbReference>
<dbReference type="InterPro" id="IPR009003">
    <property type="entry name" value="Peptidase_S1_PA"/>
</dbReference>
<evidence type="ECO:0000256" key="7">
    <source>
        <dbReference type="RuleBase" id="RU363034"/>
    </source>
</evidence>
<dbReference type="GO" id="GO:0005576">
    <property type="term" value="C:extracellular region"/>
    <property type="evidence" value="ECO:0007669"/>
    <property type="project" value="UniProtKB-SubCell"/>
</dbReference>
<accession>A0A7M7FYQ6</accession>
<dbReference type="GO" id="GO:0006508">
    <property type="term" value="P:proteolysis"/>
    <property type="evidence" value="ECO:0007669"/>
    <property type="project" value="UniProtKB-KW"/>
</dbReference>
<dbReference type="InterPro" id="IPR018114">
    <property type="entry name" value="TRYPSIN_HIS"/>
</dbReference>
<keyword evidence="3 7" id="KW-0378">Hydrolase</keyword>
<feature type="chain" id="PRO_5044659202" evidence="8">
    <location>
        <begin position="32"/>
        <end position="300"/>
    </location>
</feature>
<gene>
    <name evidence="12" type="primary">LOC724236</name>
</gene>
<proteinExistence type="inferred from homology"/>
<dbReference type="SUPFAM" id="SSF50494">
    <property type="entry name" value="Trypsin-like serine proteases"/>
    <property type="match status" value="1"/>
</dbReference>
<evidence type="ECO:0000313" key="11">
    <source>
        <dbReference type="Proteomes" id="UP000005203"/>
    </source>
</evidence>
<dbReference type="InterPro" id="IPR033116">
    <property type="entry name" value="TRYPSIN_SER"/>
</dbReference>
<evidence type="ECO:0000256" key="5">
    <source>
        <dbReference type="ARBA" id="ARBA00023157"/>
    </source>
</evidence>
<reference evidence="12" key="2">
    <citation type="submission" date="2025-04" db="UniProtKB">
        <authorList>
            <consortium name="RefSeq"/>
        </authorList>
    </citation>
    <scope>IDENTIFICATION</scope>
    <source>
        <strain evidence="12">DH4</strain>
        <tissue evidence="12">Whole body</tissue>
    </source>
</reference>
<dbReference type="Proteomes" id="UP000005203">
    <property type="component" value="Linkage group LG1"/>
</dbReference>
<accession>A0A8B6XD91</accession>
<evidence type="ECO:0000256" key="3">
    <source>
        <dbReference type="ARBA" id="ARBA00022801"/>
    </source>
</evidence>
<evidence type="ECO:0000259" key="9">
    <source>
        <dbReference type="PROSITE" id="PS50240"/>
    </source>
</evidence>
<dbReference type="CDD" id="cd00190">
    <property type="entry name" value="Tryp_SPc"/>
    <property type="match status" value="1"/>
</dbReference>
<keyword evidence="11" id="KW-1185">Reference proteome</keyword>
<name>A0A7M7FYQ6_APIME</name>
<comment type="subcellular location">
    <subcellularLocation>
        <location evidence="1">Secreted</location>
        <location evidence="1">Extracellular space</location>
    </subcellularLocation>
</comment>
<keyword evidence="5" id="KW-1015">Disulfide bond</keyword>
<organism evidence="10">
    <name type="scientific">Apis mellifera</name>
    <name type="common">Honeybee</name>
    <dbReference type="NCBI Taxonomy" id="7460"/>
    <lineage>
        <taxon>Eukaryota</taxon>
        <taxon>Metazoa</taxon>
        <taxon>Ecdysozoa</taxon>
        <taxon>Arthropoda</taxon>
        <taxon>Hexapoda</taxon>
        <taxon>Insecta</taxon>
        <taxon>Pterygota</taxon>
        <taxon>Neoptera</taxon>
        <taxon>Endopterygota</taxon>
        <taxon>Hymenoptera</taxon>
        <taxon>Apocrita</taxon>
        <taxon>Aculeata</taxon>
        <taxon>Apoidea</taxon>
        <taxon>Anthophila</taxon>
        <taxon>Apidae</taxon>
        <taxon>Apis</taxon>
    </lineage>
</organism>
<reference evidence="10" key="1">
    <citation type="submission" date="2021-01" db="UniProtKB">
        <authorList>
            <consortium name="EnsemblMetazoa"/>
        </authorList>
    </citation>
    <scope>IDENTIFICATION</scope>
    <source>
        <strain evidence="10">DH4</strain>
    </source>
</reference>
<dbReference type="PRINTS" id="PR00722">
    <property type="entry name" value="CHYMOTRYPSIN"/>
</dbReference>
<evidence type="ECO:0000313" key="10">
    <source>
        <dbReference type="EnsemblMetazoa" id="XP_001120029"/>
    </source>
</evidence>
<evidence type="ECO:0000256" key="4">
    <source>
        <dbReference type="ARBA" id="ARBA00022825"/>
    </source>
</evidence>
<dbReference type="InterPro" id="IPR001254">
    <property type="entry name" value="Trypsin_dom"/>
</dbReference>
<dbReference type="SMART" id="SM00020">
    <property type="entry name" value="Tryp_SPc"/>
    <property type="match status" value="1"/>
</dbReference>
<keyword evidence="8" id="KW-0732">Signal</keyword>
<evidence type="ECO:0000313" key="12">
    <source>
        <dbReference type="RefSeq" id="XP_001120029.4"/>
    </source>
</evidence>
<evidence type="ECO:0000256" key="1">
    <source>
        <dbReference type="ARBA" id="ARBA00004239"/>
    </source>
</evidence>
<evidence type="ECO:0000256" key="6">
    <source>
        <dbReference type="ARBA" id="ARBA00024195"/>
    </source>
</evidence>
<dbReference type="GO" id="GO:0004252">
    <property type="term" value="F:serine-type endopeptidase activity"/>
    <property type="evidence" value="ECO:0007669"/>
    <property type="project" value="InterPro"/>
</dbReference>
<dbReference type="GeneID" id="724236"/>
<dbReference type="PANTHER" id="PTHR24256">
    <property type="entry name" value="TRYPTASE-RELATED"/>
    <property type="match status" value="1"/>
</dbReference>
<dbReference type="PROSITE" id="PS00134">
    <property type="entry name" value="TRYPSIN_HIS"/>
    <property type="match status" value="1"/>
</dbReference>
<keyword evidence="4 7" id="KW-0720">Serine protease</keyword>
<sequence length="300" mass="33234">MDGFSHQFAMILTSIEFSLFVLVALHSNVLCVPPWNPEINEWNSNTNHTSYDQIDELEEDRIFGGEYAMQNQFPFMAVVHQLRGNGRISQCGGTIISSRWVLTAGHCVASGPHQFLVVFGTRDKTGIAYNFYRGPGVAMLTTQAVLHPGYRTTMNDIALLHMPQNIPFGNSIRPIQFAGNRYADETHADKKGMVIGWGKDGPTGTGTKRLKYTAVPIISNYECSMYWPITESHVCTSAAYEQDACQGDSGGPLIVMKNRKPLQIGIVSYGDGNCPSSKPGVFTRVSSFIDWIEEVTNIRL</sequence>
<protein>
    <submittedName>
        <fullName evidence="12">Chymotrypsin-like protease CTRL-1</fullName>
    </submittedName>
</protein>
<comment type="similarity">
    <text evidence="6">Belongs to the peptidase S1 family. CLIP subfamily.</text>
</comment>
<feature type="signal peptide" evidence="8">
    <location>
        <begin position="1"/>
        <end position="31"/>
    </location>
</feature>
<evidence type="ECO:0000256" key="8">
    <source>
        <dbReference type="SAM" id="SignalP"/>
    </source>
</evidence>
<dbReference type="RefSeq" id="XP_001120029.4">
    <property type="nucleotide sequence ID" value="XM_001120029.5"/>
</dbReference>
<keyword evidence="2 7" id="KW-0645">Protease</keyword>
<dbReference type="Gene3D" id="2.40.10.10">
    <property type="entry name" value="Trypsin-like serine proteases"/>
    <property type="match status" value="1"/>
</dbReference>
<dbReference type="Pfam" id="PF00089">
    <property type="entry name" value="Trypsin"/>
    <property type="match status" value="1"/>
</dbReference>
<dbReference type="PROSITE" id="PS50240">
    <property type="entry name" value="TRYPSIN_DOM"/>
    <property type="match status" value="1"/>
</dbReference>
<reference evidence="11" key="3">
    <citation type="submission" date="2025-05" db="UniProtKB">
        <authorList>
            <consortium name="RefSeq"/>
        </authorList>
    </citation>
    <scope>NUCLEOTIDE SEQUENCE [LARGE SCALE GENOMIC DNA]</scope>
    <source>
        <strain evidence="11">DH4</strain>
    </source>
</reference>
<evidence type="ECO:0000256" key="2">
    <source>
        <dbReference type="ARBA" id="ARBA00022670"/>
    </source>
</evidence>
<dbReference type="EnsemblMetazoa" id="XM_001120029">
    <property type="protein sequence ID" value="XP_001120029"/>
    <property type="gene ID" value="LOC724236"/>
</dbReference>
<dbReference type="InterPro" id="IPR051487">
    <property type="entry name" value="Ser/Thr_Proteases_Immune/Dev"/>
</dbReference>
<dbReference type="KEGG" id="ame:724236"/>
<dbReference type="PROSITE" id="PS00135">
    <property type="entry name" value="TRYPSIN_SER"/>
    <property type="match status" value="1"/>
</dbReference>